<comment type="caution">
    <text evidence="1">The sequence shown here is derived from an EMBL/GenBank/DDBJ whole genome shotgun (WGS) entry which is preliminary data.</text>
</comment>
<organism evidence="1 2">
    <name type="scientific">Mucilaginibacter pocheonensis</name>
    <dbReference type="NCBI Taxonomy" id="398050"/>
    <lineage>
        <taxon>Bacteria</taxon>
        <taxon>Pseudomonadati</taxon>
        <taxon>Bacteroidota</taxon>
        <taxon>Sphingobacteriia</taxon>
        <taxon>Sphingobacteriales</taxon>
        <taxon>Sphingobacteriaceae</taxon>
        <taxon>Mucilaginibacter</taxon>
    </lineage>
</organism>
<keyword evidence="2" id="KW-1185">Reference proteome</keyword>
<protein>
    <submittedName>
        <fullName evidence="1">Uncharacterized protein</fullName>
    </submittedName>
</protein>
<gene>
    <name evidence="1" type="ORF">J2W55_003840</name>
</gene>
<dbReference type="EMBL" id="JAVDUU010000004">
    <property type="protein sequence ID" value="MDR6943980.1"/>
    <property type="molecule type" value="Genomic_DNA"/>
</dbReference>
<name>A0ABU1TGM9_9SPHI</name>
<proteinExistence type="predicted"/>
<evidence type="ECO:0000313" key="1">
    <source>
        <dbReference type="EMBL" id="MDR6943980.1"/>
    </source>
</evidence>
<accession>A0ABU1TGM9</accession>
<evidence type="ECO:0000313" key="2">
    <source>
        <dbReference type="Proteomes" id="UP001247620"/>
    </source>
</evidence>
<dbReference type="Proteomes" id="UP001247620">
    <property type="component" value="Unassembled WGS sequence"/>
</dbReference>
<reference evidence="1 2" key="1">
    <citation type="submission" date="2023-07" db="EMBL/GenBank/DDBJ databases">
        <title>Sorghum-associated microbial communities from plants grown in Nebraska, USA.</title>
        <authorList>
            <person name="Schachtman D."/>
        </authorList>
    </citation>
    <scope>NUCLEOTIDE SEQUENCE [LARGE SCALE GENOMIC DNA]</scope>
    <source>
        <strain evidence="1 2">3262</strain>
    </source>
</reference>
<sequence>MASSNTITYLKEAVKKGFLTVTFLVSFFVLSGYVNNSGPNTQAAYTELYNSSHFTLKSGISYKRATLSFYKGKPSRFALKTNFNWGISVYNKLAFQRYQHLKGIFLFTKRFVTYQVWNLSDNTDQDIPPSPLC</sequence>